<dbReference type="AlphaFoldDB" id="A0AAD5E7P5"/>
<reference evidence="2" key="1">
    <citation type="submission" date="2021-06" db="EMBL/GenBank/DDBJ databases">
        <authorList>
            <consortium name="DOE Joint Genome Institute"/>
            <person name="Mondo S.J."/>
            <person name="Amses K.R."/>
            <person name="Simmons D.R."/>
            <person name="Longcore J.E."/>
            <person name="Seto K."/>
            <person name="Alves G.H."/>
            <person name="Bonds A.E."/>
            <person name="Quandt C.A."/>
            <person name="Davis W.J."/>
            <person name="Chang Y."/>
            <person name="Letcher P.M."/>
            <person name="Powell M.J."/>
            <person name="Kuo A."/>
            <person name="Labutti K."/>
            <person name="Pangilinan J."/>
            <person name="Andreopoulos W."/>
            <person name="Tritt A."/>
            <person name="Riley R."/>
            <person name="Hundley H."/>
            <person name="Johnson J."/>
            <person name="Lipzen A."/>
            <person name="Barry K."/>
            <person name="Berbee M.L."/>
            <person name="Buchler N.E."/>
            <person name="Grigoriev I.V."/>
            <person name="Spatafora J.W."/>
            <person name="Stajich J.E."/>
            <person name="James T.Y."/>
        </authorList>
    </citation>
    <scope>NUCLEOTIDE SEQUENCE</scope>
    <source>
        <strain evidence="2">AG</strain>
    </source>
</reference>
<feature type="coiled-coil region" evidence="1">
    <location>
        <begin position="161"/>
        <end position="205"/>
    </location>
</feature>
<keyword evidence="3" id="KW-1185">Reference proteome</keyword>
<evidence type="ECO:0000313" key="2">
    <source>
        <dbReference type="EMBL" id="KAI8578394.1"/>
    </source>
</evidence>
<organism evidence="2 3">
    <name type="scientific">Umbelopsis ramanniana AG</name>
    <dbReference type="NCBI Taxonomy" id="1314678"/>
    <lineage>
        <taxon>Eukaryota</taxon>
        <taxon>Fungi</taxon>
        <taxon>Fungi incertae sedis</taxon>
        <taxon>Mucoromycota</taxon>
        <taxon>Mucoromycotina</taxon>
        <taxon>Umbelopsidomycetes</taxon>
        <taxon>Umbelopsidales</taxon>
        <taxon>Umbelopsidaceae</taxon>
        <taxon>Umbelopsis</taxon>
    </lineage>
</organism>
<dbReference type="Proteomes" id="UP001206595">
    <property type="component" value="Unassembled WGS sequence"/>
</dbReference>
<name>A0AAD5E7P5_UMBRA</name>
<dbReference type="RefSeq" id="XP_051443398.1">
    <property type="nucleotide sequence ID" value="XM_051590105.1"/>
</dbReference>
<feature type="coiled-coil region" evidence="1">
    <location>
        <begin position="17"/>
        <end position="79"/>
    </location>
</feature>
<accession>A0AAD5E7P5</accession>
<keyword evidence="1" id="KW-0175">Coiled coil</keyword>
<evidence type="ECO:0000313" key="3">
    <source>
        <dbReference type="Proteomes" id="UP001206595"/>
    </source>
</evidence>
<dbReference type="EMBL" id="MU620930">
    <property type="protein sequence ID" value="KAI8578394.1"/>
    <property type="molecule type" value="Genomic_DNA"/>
</dbReference>
<protein>
    <submittedName>
        <fullName evidence="2">Uncharacterized protein</fullName>
    </submittedName>
</protein>
<comment type="caution">
    <text evidence="2">The sequence shown here is derived from an EMBL/GenBank/DDBJ whole genome shotgun (WGS) entry which is preliminary data.</text>
</comment>
<sequence>MSSTEGEAQKLFKDMELEALLKQRNQLEEISAAEKKRADSLQSELSVIQNSFQELKLAHETAEKEKHEAEHQVASLKRSSAEHLATISSLKLDLARVREENIDVNGKLRSLELTKVKLEIEKQEQSSEKMTAQLMSQDLKSKLETLTERNAYNQKEMFKLEQEMNIQRERQRLTITQLQEENISMKKERDILQSQLKDLREVETELGPKLRSSEAKQC</sequence>
<proteinExistence type="predicted"/>
<gene>
    <name evidence="2" type="ORF">K450DRAFT_247680</name>
</gene>
<dbReference type="GeneID" id="75915449"/>
<evidence type="ECO:0000256" key="1">
    <source>
        <dbReference type="SAM" id="Coils"/>
    </source>
</evidence>
<reference evidence="2" key="2">
    <citation type="journal article" date="2022" name="Proc. Natl. Acad. Sci. U.S.A.">
        <title>Diploid-dominant life cycles characterize the early evolution of Fungi.</title>
        <authorList>
            <person name="Amses K.R."/>
            <person name="Simmons D.R."/>
            <person name="Longcore J.E."/>
            <person name="Mondo S.J."/>
            <person name="Seto K."/>
            <person name="Jeronimo G.H."/>
            <person name="Bonds A.E."/>
            <person name="Quandt C.A."/>
            <person name="Davis W.J."/>
            <person name="Chang Y."/>
            <person name="Federici B.A."/>
            <person name="Kuo A."/>
            <person name="LaButti K."/>
            <person name="Pangilinan J."/>
            <person name="Andreopoulos W."/>
            <person name="Tritt A."/>
            <person name="Riley R."/>
            <person name="Hundley H."/>
            <person name="Johnson J."/>
            <person name="Lipzen A."/>
            <person name="Barry K."/>
            <person name="Lang B.F."/>
            <person name="Cuomo C.A."/>
            <person name="Buchler N.E."/>
            <person name="Grigoriev I.V."/>
            <person name="Spatafora J.W."/>
            <person name="Stajich J.E."/>
            <person name="James T.Y."/>
        </authorList>
    </citation>
    <scope>NUCLEOTIDE SEQUENCE</scope>
    <source>
        <strain evidence="2">AG</strain>
    </source>
</reference>